<keyword evidence="5" id="KW-1133">Transmembrane helix</keyword>
<sequence>MSLISARSLINIQSELEDRLETANKNTSSYPIPKIKDEASLEFLGIIEAEVHTQKSNFLKSDITFKCVGLCSSQFLESTKRSSESSAPFPGRPDFCFHRCHPNFFLSTRCRSPISILLSKFLQSLRGYSEVRTGSLVDVHPADQRRRECTPEGDRPSLLFPMSPSVRLLVQVLHIASVFLSICQMSSGAKKPVQSAALMDLSEDNKCFNFSVANPTKKEFYSPNYPNNYPKNVRCTLRITAPPGHTVKLDFRDKFHLENSPSCNYDWLEVRDGLHGYSPMLGTRLCGSEFPRQMISSKRHMWLQFNSDDSIEYEGFRAVYDFVQMPNLGASNPDIEKECSIHFSGHSGTVMKSQMDQYFLKYKNEDSIECMWTIETEAGKKLYLNFKEFSLDKPNDCDQNFIQIFPDTHTPSEKTANFCGTTAEPQKSDSNITYIRLFAQRLAYEKTDFKIHFTSFREIQKNEQCDPKTEFNCGDQTCIDISLKCDGEFDCKYRYDEEPTLCTRALGAAMVLTSEHMIIILVVFFSLVVAMCASISISCYNKIQERQLREREYKERRSKEASVEVTLDRTLQRRDDDSSDGGCYVPEVDFRGKQQRTNGGETVPKKMPKGAPFQQPNYPYISESFESLESDVIVPPAPPPVPAHMKERREISPPPPTYRIVGGKVIANPAKNEPTTSAEPPARWQGLRGAETPSEPKWQESRPPSARSGPRVAEREPQESRTNWLRGPLEAGVPRSAFTRQPGEIGLPKFGMSRVTPGGPVGQSKGPPGDKPIPLSAFRSPYDRVAPDRIGYPSQRETDLRTEVSDSSRAHSVASTLSAPDAVRNR</sequence>
<keyword evidence="1" id="KW-0677">Repeat</keyword>
<feature type="compositionally biased region" description="Basic and acidic residues" evidence="4">
    <location>
        <begin position="796"/>
        <end position="809"/>
    </location>
</feature>
<name>A0A8T0FR03_ARGBR</name>
<evidence type="ECO:0000259" key="6">
    <source>
        <dbReference type="PROSITE" id="PS01180"/>
    </source>
</evidence>
<dbReference type="SUPFAM" id="SSF49854">
    <property type="entry name" value="Spermadhesin, CUB domain"/>
    <property type="match status" value="2"/>
</dbReference>
<evidence type="ECO:0000256" key="3">
    <source>
        <dbReference type="PROSITE-ProRule" id="PRU00124"/>
    </source>
</evidence>
<dbReference type="Gene3D" id="4.10.400.10">
    <property type="entry name" value="Low-density Lipoprotein Receptor"/>
    <property type="match status" value="1"/>
</dbReference>
<dbReference type="InterPro" id="IPR035914">
    <property type="entry name" value="Sperma_CUB_dom_sf"/>
</dbReference>
<keyword evidence="8" id="KW-1185">Reference proteome</keyword>
<dbReference type="InterPro" id="IPR002172">
    <property type="entry name" value="LDrepeatLR_classA_rpt"/>
</dbReference>
<evidence type="ECO:0000313" key="7">
    <source>
        <dbReference type="EMBL" id="KAF8793604.1"/>
    </source>
</evidence>
<dbReference type="PANTHER" id="PTHR24251">
    <property type="entry name" value="OVOCHYMASE-RELATED"/>
    <property type="match status" value="1"/>
</dbReference>
<dbReference type="PROSITE" id="PS01180">
    <property type="entry name" value="CUB"/>
    <property type="match status" value="2"/>
</dbReference>
<evidence type="ECO:0000313" key="8">
    <source>
        <dbReference type="Proteomes" id="UP000807504"/>
    </source>
</evidence>
<dbReference type="PANTHER" id="PTHR24251:SF28">
    <property type="entry name" value="NEUROPILIN AND TOLLOID-LIKE, ISOFORM B"/>
    <property type="match status" value="1"/>
</dbReference>
<dbReference type="CDD" id="cd00112">
    <property type="entry name" value="LDLa"/>
    <property type="match status" value="1"/>
</dbReference>
<dbReference type="SMART" id="SM00192">
    <property type="entry name" value="LDLa"/>
    <property type="match status" value="1"/>
</dbReference>
<dbReference type="PROSITE" id="PS01209">
    <property type="entry name" value="LDLRA_1"/>
    <property type="match status" value="1"/>
</dbReference>
<dbReference type="InterPro" id="IPR023415">
    <property type="entry name" value="LDLR_class-A_CS"/>
</dbReference>
<dbReference type="SMART" id="SM00042">
    <property type="entry name" value="CUB"/>
    <property type="match status" value="2"/>
</dbReference>
<keyword evidence="2 3" id="KW-1015">Disulfide bond</keyword>
<organism evidence="7 8">
    <name type="scientific">Argiope bruennichi</name>
    <name type="common">Wasp spider</name>
    <name type="synonym">Aranea bruennichi</name>
    <dbReference type="NCBI Taxonomy" id="94029"/>
    <lineage>
        <taxon>Eukaryota</taxon>
        <taxon>Metazoa</taxon>
        <taxon>Ecdysozoa</taxon>
        <taxon>Arthropoda</taxon>
        <taxon>Chelicerata</taxon>
        <taxon>Arachnida</taxon>
        <taxon>Araneae</taxon>
        <taxon>Araneomorphae</taxon>
        <taxon>Entelegynae</taxon>
        <taxon>Araneoidea</taxon>
        <taxon>Araneidae</taxon>
        <taxon>Argiope</taxon>
    </lineage>
</organism>
<comment type="caution">
    <text evidence="7">The sequence shown here is derived from an EMBL/GenBank/DDBJ whole genome shotgun (WGS) entry which is preliminary data.</text>
</comment>
<evidence type="ECO:0000256" key="5">
    <source>
        <dbReference type="SAM" id="Phobius"/>
    </source>
</evidence>
<dbReference type="SUPFAM" id="SSF57424">
    <property type="entry name" value="LDL receptor-like module"/>
    <property type="match status" value="1"/>
</dbReference>
<accession>A0A8T0FR03</accession>
<dbReference type="Gene3D" id="2.60.120.290">
    <property type="entry name" value="Spermadhesin, CUB domain"/>
    <property type="match status" value="2"/>
</dbReference>
<reference evidence="7" key="2">
    <citation type="submission" date="2020-06" db="EMBL/GenBank/DDBJ databases">
        <authorList>
            <person name="Sheffer M."/>
        </authorList>
    </citation>
    <scope>NUCLEOTIDE SEQUENCE</scope>
</reference>
<dbReference type="CDD" id="cd00041">
    <property type="entry name" value="CUB"/>
    <property type="match status" value="2"/>
</dbReference>
<keyword evidence="5" id="KW-0472">Membrane</keyword>
<comment type="caution">
    <text evidence="3">Lacks conserved residue(s) required for the propagation of feature annotation.</text>
</comment>
<feature type="region of interest" description="Disordered" evidence="4">
    <location>
        <begin position="639"/>
        <end position="826"/>
    </location>
</feature>
<feature type="disulfide bond" evidence="3">
    <location>
        <begin position="473"/>
        <end position="491"/>
    </location>
</feature>
<feature type="transmembrane region" description="Helical" evidence="5">
    <location>
        <begin position="517"/>
        <end position="540"/>
    </location>
</feature>
<gene>
    <name evidence="7" type="ORF">HNY73_001660</name>
</gene>
<dbReference type="EMBL" id="JABXBU010000002">
    <property type="protein sequence ID" value="KAF8793604.1"/>
    <property type="molecule type" value="Genomic_DNA"/>
</dbReference>
<dbReference type="InterPro" id="IPR000859">
    <property type="entry name" value="CUB_dom"/>
</dbReference>
<protein>
    <submittedName>
        <fullName evidence="7">Neuropilin and tolloid-like protein 2 like protein</fullName>
    </submittedName>
</protein>
<feature type="region of interest" description="Disordered" evidence="4">
    <location>
        <begin position="591"/>
        <end position="615"/>
    </location>
</feature>
<reference evidence="7" key="1">
    <citation type="journal article" date="2020" name="bioRxiv">
        <title>Chromosome-level reference genome of the European wasp spider Argiope bruennichi: a resource for studies on range expansion and evolutionary adaptation.</title>
        <authorList>
            <person name="Sheffer M.M."/>
            <person name="Hoppe A."/>
            <person name="Krehenwinkel H."/>
            <person name="Uhl G."/>
            <person name="Kuss A.W."/>
            <person name="Jensen L."/>
            <person name="Jensen C."/>
            <person name="Gillespie R.G."/>
            <person name="Hoff K.J."/>
            <person name="Prost S."/>
        </authorList>
    </citation>
    <scope>NUCLEOTIDE SEQUENCE</scope>
</reference>
<dbReference type="Pfam" id="PF00057">
    <property type="entry name" value="Ldl_recept_a"/>
    <property type="match status" value="1"/>
</dbReference>
<feature type="domain" description="CUB" evidence="6">
    <location>
        <begin position="339"/>
        <end position="456"/>
    </location>
</feature>
<dbReference type="Proteomes" id="UP000807504">
    <property type="component" value="Unassembled WGS sequence"/>
</dbReference>
<evidence type="ECO:0000256" key="4">
    <source>
        <dbReference type="SAM" id="MobiDB-lite"/>
    </source>
</evidence>
<evidence type="ECO:0000256" key="1">
    <source>
        <dbReference type="ARBA" id="ARBA00022737"/>
    </source>
</evidence>
<keyword evidence="5" id="KW-0812">Transmembrane</keyword>
<evidence type="ECO:0000256" key="2">
    <source>
        <dbReference type="ARBA" id="ARBA00023157"/>
    </source>
</evidence>
<dbReference type="PROSITE" id="PS50068">
    <property type="entry name" value="LDLRA_2"/>
    <property type="match status" value="1"/>
</dbReference>
<dbReference type="Pfam" id="PF00431">
    <property type="entry name" value="CUB"/>
    <property type="match status" value="2"/>
</dbReference>
<dbReference type="FunFam" id="2.60.120.290:FF:000013">
    <property type="entry name" value="Membrane frizzled-related protein"/>
    <property type="match status" value="1"/>
</dbReference>
<proteinExistence type="predicted"/>
<dbReference type="InterPro" id="IPR036055">
    <property type="entry name" value="LDL_receptor-like_sf"/>
</dbReference>
<feature type="domain" description="CUB" evidence="6">
    <location>
        <begin position="207"/>
        <end position="323"/>
    </location>
</feature>
<dbReference type="AlphaFoldDB" id="A0A8T0FR03"/>